<dbReference type="InterPro" id="IPR036013">
    <property type="entry name" value="Band_7/SPFH_dom_sf"/>
</dbReference>
<evidence type="ECO:0000256" key="4">
    <source>
        <dbReference type="SAM" id="MobiDB-lite"/>
    </source>
</evidence>
<dbReference type="Proteomes" id="UP000193411">
    <property type="component" value="Unassembled WGS sequence"/>
</dbReference>
<dbReference type="GO" id="GO:0098552">
    <property type="term" value="C:side of membrane"/>
    <property type="evidence" value="ECO:0007669"/>
    <property type="project" value="UniProtKB-ARBA"/>
</dbReference>
<evidence type="ECO:0000259" key="5">
    <source>
        <dbReference type="SMART" id="SM00244"/>
    </source>
</evidence>
<dbReference type="FunFam" id="3.30.479.30:FF:000004">
    <property type="entry name" value="Putative membrane protease family, stomatin"/>
    <property type="match status" value="1"/>
</dbReference>
<dbReference type="Pfam" id="PF01145">
    <property type="entry name" value="Band_7"/>
    <property type="match status" value="1"/>
</dbReference>
<dbReference type="GO" id="GO:0005739">
    <property type="term" value="C:mitochondrion"/>
    <property type="evidence" value="ECO:0007669"/>
    <property type="project" value="UniProtKB-SubCell"/>
</dbReference>
<feature type="compositionally biased region" description="Low complexity" evidence="4">
    <location>
        <begin position="425"/>
        <end position="434"/>
    </location>
</feature>
<protein>
    <recommendedName>
        <fullName evidence="5">Band 7 domain-containing protein</fullName>
    </recommendedName>
</protein>
<dbReference type="STRING" id="765915.A0A1Y2HHV6"/>
<dbReference type="InterPro" id="IPR001972">
    <property type="entry name" value="Stomatin_HflK_fam"/>
</dbReference>
<sequence>MSTLSSPSVIRAASSLAGTALLPRLATSTSTATRAIIARSTPALIRSLSSFATIRTSTASAPLLPSRTCGLALPLSSTPALPSRAHREPRQLWTALQPATRHYSSRSSYQGSVPTIDPSQANLPWNTGIKFVPQQQSWVVERFGKFSRVLEPGLAVLIPFVERIAYTHTLKEVAVTIPSQSAITADNVSLELDGVLYFRIVDPVKASYGVERPSFAVAQLAQTTMRAEIGRLTLDRMLAERAELNAHIVDAIGAAAEAWGIETLRYEVRDIHLPESVIHSMHSQVSAERSKRANILESEGQRQAAINVAEGEKRARVLASEAQREAAINAAEGAARAVLLHADATARGIAQVAQAISKGDGDGNNGSDAAALQVAERWVDAWGGIAKNAGSVVVVPSGVGDAAGMVAQGLSVFKSLTEKSPASASSKLLQSAAQHGRDQGQGNGSVPTSSLFDHGDPLPSSSDPAVSGGSKWTKDVHELNQDIFEKTLKV</sequence>
<dbReference type="InterPro" id="IPR001107">
    <property type="entry name" value="Band_7"/>
</dbReference>
<name>A0A1Y2HHV6_9FUNG</name>
<comment type="caution">
    <text evidence="6">The sequence shown here is derived from an EMBL/GenBank/DDBJ whole genome shotgun (WGS) entry which is preliminary data.</text>
</comment>
<feature type="domain" description="Band 7" evidence="5">
    <location>
        <begin position="127"/>
        <end position="285"/>
    </location>
</feature>
<dbReference type="PANTHER" id="PTHR43327">
    <property type="entry name" value="STOMATIN-LIKE PROTEIN 2, MITOCHONDRIAL"/>
    <property type="match status" value="1"/>
</dbReference>
<evidence type="ECO:0000256" key="3">
    <source>
        <dbReference type="ARBA" id="ARBA00023128"/>
    </source>
</evidence>
<feature type="region of interest" description="Disordered" evidence="4">
    <location>
        <begin position="425"/>
        <end position="472"/>
    </location>
</feature>
<comment type="similarity">
    <text evidence="2">Belongs to the band 7/mec-2 family.</text>
</comment>
<dbReference type="AlphaFoldDB" id="A0A1Y2HHV6"/>
<dbReference type="InterPro" id="IPR032435">
    <property type="entry name" value="STML2-like_C"/>
</dbReference>
<dbReference type="GO" id="GO:0007005">
    <property type="term" value="P:mitochondrion organization"/>
    <property type="evidence" value="ECO:0007669"/>
    <property type="project" value="TreeGrafter"/>
</dbReference>
<evidence type="ECO:0000256" key="1">
    <source>
        <dbReference type="ARBA" id="ARBA00004173"/>
    </source>
</evidence>
<dbReference type="EMBL" id="MCFL01000043">
    <property type="protein sequence ID" value="ORZ32662.1"/>
    <property type="molecule type" value="Genomic_DNA"/>
</dbReference>
<keyword evidence="3" id="KW-0496">Mitochondrion</keyword>
<dbReference type="PANTHER" id="PTHR43327:SF10">
    <property type="entry name" value="STOMATIN-LIKE PROTEIN 2, MITOCHONDRIAL"/>
    <property type="match status" value="1"/>
</dbReference>
<evidence type="ECO:0000313" key="6">
    <source>
        <dbReference type="EMBL" id="ORZ32662.1"/>
    </source>
</evidence>
<evidence type="ECO:0000256" key="2">
    <source>
        <dbReference type="ARBA" id="ARBA00008164"/>
    </source>
</evidence>
<dbReference type="CDD" id="cd08829">
    <property type="entry name" value="SPFH_paraslipin"/>
    <property type="match status" value="1"/>
</dbReference>
<organism evidence="6 7">
    <name type="scientific">Catenaria anguillulae PL171</name>
    <dbReference type="NCBI Taxonomy" id="765915"/>
    <lineage>
        <taxon>Eukaryota</taxon>
        <taxon>Fungi</taxon>
        <taxon>Fungi incertae sedis</taxon>
        <taxon>Blastocladiomycota</taxon>
        <taxon>Blastocladiomycetes</taxon>
        <taxon>Blastocladiales</taxon>
        <taxon>Catenariaceae</taxon>
        <taxon>Catenaria</taxon>
    </lineage>
</organism>
<dbReference type="SUPFAM" id="SSF117892">
    <property type="entry name" value="Band 7/SPFH domain"/>
    <property type="match status" value="1"/>
</dbReference>
<keyword evidence="7" id="KW-1185">Reference proteome</keyword>
<dbReference type="InterPro" id="IPR050710">
    <property type="entry name" value="Band7/mec-2_domain"/>
</dbReference>
<dbReference type="SMART" id="SM00244">
    <property type="entry name" value="PHB"/>
    <property type="match status" value="1"/>
</dbReference>
<dbReference type="PRINTS" id="PR00721">
    <property type="entry name" value="STOMATIN"/>
</dbReference>
<dbReference type="Pfam" id="PF16200">
    <property type="entry name" value="Band_7_C"/>
    <property type="match status" value="1"/>
</dbReference>
<reference evidence="6 7" key="1">
    <citation type="submission" date="2016-07" db="EMBL/GenBank/DDBJ databases">
        <title>Pervasive Adenine N6-methylation of Active Genes in Fungi.</title>
        <authorList>
            <consortium name="DOE Joint Genome Institute"/>
            <person name="Mondo S.J."/>
            <person name="Dannebaum R.O."/>
            <person name="Kuo R.C."/>
            <person name="Labutti K."/>
            <person name="Haridas S."/>
            <person name="Kuo A."/>
            <person name="Salamov A."/>
            <person name="Ahrendt S.R."/>
            <person name="Lipzen A."/>
            <person name="Sullivan W."/>
            <person name="Andreopoulos W.B."/>
            <person name="Clum A."/>
            <person name="Lindquist E."/>
            <person name="Daum C."/>
            <person name="Ramamoorthy G.K."/>
            <person name="Gryganskyi A."/>
            <person name="Culley D."/>
            <person name="Magnuson J.K."/>
            <person name="James T.Y."/>
            <person name="O'Malley M.A."/>
            <person name="Stajich J.E."/>
            <person name="Spatafora J.W."/>
            <person name="Visel A."/>
            <person name="Grigoriev I.V."/>
        </authorList>
    </citation>
    <scope>NUCLEOTIDE SEQUENCE [LARGE SCALE GENOMIC DNA]</scope>
    <source>
        <strain evidence="6 7">PL171</strain>
    </source>
</reference>
<gene>
    <name evidence="6" type="ORF">BCR44DRAFT_40423</name>
</gene>
<proteinExistence type="inferred from homology"/>
<dbReference type="OrthoDB" id="434619at2759"/>
<accession>A0A1Y2HHV6</accession>
<dbReference type="Gene3D" id="3.30.479.30">
    <property type="entry name" value="Band 7 domain"/>
    <property type="match status" value="1"/>
</dbReference>
<evidence type="ECO:0000313" key="7">
    <source>
        <dbReference type="Proteomes" id="UP000193411"/>
    </source>
</evidence>
<dbReference type="GO" id="GO:0005886">
    <property type="term" value="C:plasma membrane"/>
    <property type="evidence" value="ECO:0007669"/>
    <property type="project" value="UniProtKB-ARBA"/>
</dbReference>
<comment type="subcellular location">
    <subcellularLocation>
        <location evidence="1">Mitochondrion</location>
    </subcellularLocation>
</comment>